<dbReference type="Proteomes" id="UP000606974">
    <property type="component" value="Unassembled WGS sequence"/>
</dbReference>
<comment type="caution">
    <text evidence="7">The sequence shown here is derived from an EMBL/GenBank/DDBJ whole genome shotgun (WGS) entry which is preliminary data.</text>
</comment>
<dbReference type="GO" id="GO:0004497">
    <property type="term" value="F:monooxygenase activity"/>
    <property type="evidence" value="ECO:0007669"/>
    <property type="project" value="InterPro"/>
</dbReference>
<dbReference type="PRINTS" id="PR00420">
    <property type="entry name" value="RNGMNOXGNASE"/>
</dbReference>
<feature type="transmembrane region" description="Helical" evidence="5">
    <location>
        <begin position="517"/>
        <end position="540"/>
    </location>
</feature>
<dbReference type="PANTHER" id="PTHR47356">
    <property type="entry name" value="FAD-DEPENDENT MONOOXYGENASE ASQG-RELATED"/>
    <property type="match status" value="1"/>
</dbReference>
<feature type="domain" description="FAD-binding" evidence="6">
    <location>
        <begin position="14"/>
        <end position="379"/>
    </location>
</feature>
<keyword evidence="8" id="KW-1185">Reference proteome</keyword>
<feature type="transmembrane region" description="Helical" evidence="5">
    <location>
        <begin position="756"/>
        <end position="781"/>
    </location>
</feature>
<name>A0A8H7A960_9EURO</name>
<dbReference type="AlphaFoldDB" id="A0A8H7A960"/>
<feature type="transmembrane region" description="Helical" evidence="5">
    <location>
        <begin position="561"/>
        <end position="583"/>
    </location>
</feature>
<comment type="similarity">
    <text evidence="1">Belongs to the paxM FAD-dependent monooxygenase family.</text>
</comment>
<organism evidence="7 8">
    <name type="scientific">Endocarpon pusillum</name>
    <dbReference type="NCBI Taxonomy" id="364733"/>
    <lineage>
        <taxon>Eukaryota</taxon>
        <taxon>Fungi</taxon>
        <taxon>Dikarya</taxon>
        <taxon>Ascomycota</taxon>
        <taxon>Pezizomycotina</taxon>
        <taxon>Eurotiomycetes</taxon>
        <taxon>Chaetothyriomycetidae</taxon>
        <taxon>Verrucariales</taxon>
        <taxon>Verrucariaceae</taxon>
        <taxon>Endocarpon</taxon>
    </lineage>
</organism>
<proteinExistence type="inferred from homology"/>
<dbReference type="PANTHER" id="PTHR47356:SF2">
    <property type="entry name" value="FAD-BINDING DOMAIN-CONTAINING PROTEIN-RELATED"/>
    <property type="match status" value="1"/>
</dbReference>
<keyword evidence="4" id="KW-0560">Oxidoreductase</keyword>
<feature type="transmembrane region" description="Helical" evidence="5">
    <location>
        <begin position="457"/>
        <end position="475"/>
    </location>
</feature>
<feature type="transmembrane region" description="Helical" evidence="5">
    <location>
        <begin position="645"/>
        <end position="664"/>
    </location>
</feature>
<protein>
    <recommendedName>
        <fullName evidence="6">FAD-binding domain-containing protein</fullName>
    </recommendedName>
</protein>
<accession>A0A8H7A960</accession>
<dbReference type="EMBL" id="JAACFV010000188">
    <property type="protein sequence ID" value="KAF7503254.1"/>
    <property type="molecule type" value="Genomic_DNA"/>
</dbReference>
<dbReference type="InterPro" id="IPR002938">
    <property type="entry name" value="FAD-bd"/>
</dbReference>
<gene>
    <name evidence="7" type="ORF">GJ744_004045</name>
</gene>
<evidence type="ECO:0000256" key="2">
    <source>
        <dbReference type="ARBA" id="ARBA00022630"/>
    </source>
</evidence>
<dbReference type="Pfam" id="PF01494">
    <property type="entry name" value="FAD_binding_3"/>
    <property type="match status" value="1"/>
</dbReference>
<keyword evidence="3" id="KW-0274">FAD</keyword>
<evidence type="ECO:0000259" key="6">
    <source>
        <dbReference type="Pfam" id="PF01494"/>
    </source>
</evidence>
<keyword evidence="5" id="KW-0812">Transmembrane</keyword>
<dbReference type="InterPro" id="IPR050562">
    <property type="entry name" value="FAD_mOase_fung"/>
</dbReference>
<evidence type="ECO:0000313" key="7">
    <source>
        <dbReference type="EMBL" id="KAF7503254.1"/>
    </source>
</evidence>
<dbReference type="OrthoDB" id="10029326at2759"/>
<feature type="transmembrane region" description="Helical" evidence="5">
    <location>
        <begin position="603"/>
        <end position="624"/>
    </location>
</feature>
<keyword evidence="2" id="KW-0285">Flavoprotein</keyword>
<dbReference type="InterPro" id="IPR036188">
    <property type="entry name" value="FAD/NAD-bd_sf"/>
</dbReference>
<evidence type="ECO:0000256" key="3">
    <source>
        <dbReference type="ARBA" id="ARBA00022827"/>
    </source>
</evidence>
<evidence type="ECO:0000256" key="5">
    <source>
        <dbReference type="SAM" id="Phobius"/>
    </source>
</evidence>
<dbReference type="SUPFAM" id="SSF51905">
    <property type="entry name" value="FAD/NAD(P)-binding domain"/>
    <property type="match status" value="1"/>
</dbReference>
<feature type="transmembrane region" description="Helical" evidence="5">
    <location>
        <begin position="725"/>
        <end position="744"/>
    </location>
</feature>
<sequence length="797" mass="89561">MAATDPCMKKDGLKVIIVGGSVAGLTLAHCLYRAGIDYVVLEAREDIAPQLGASIGIFSNGARILDQLGIYGEIERCTDPPVWHEVVTGKGDVVSKLDSLALIQTRLGYPISFLERQLALKSLYFQLPDRSKILTGKKVISVVHLVEGIIVRCMDGSQFIGDIVAGADGVHSRVRQEMWRYIEKNEVAKSIAKDKKVMSAEYRCLYGLSSSVPGLEKKHHYRAVNKDWSFLTVVGKSDRCYWFIFDKLDHIYYAPNIPRYVEADQIEFIKPFMNRYVSHNIQFQALWERKIAATLTSLEEAHYSRWTYDRIVCLGDSIHKMTPNIGQGGNWAIESAAALTNQLYILVQSHRQSHPSLQEIKSALADYQHSRRQRTQEVCNTAGFATRLEAFRTPGHRFIQMHVIPRLGDMLVDVHCQNVLEAPKLDFLPVPPRSLCGTMPFQTAETALQKENILRSIFYMAPLFCLCGVAGLAPSSSISVPQSSQDFGFLGMLISLQVIGIIESIRRGNNFTISTLWPFFLTFVLWKDLLASMIPIFHFLHYLQSPLDKYAAPDNRLTIISYAKTIIISIIFGFLVPTILYAACLGPGFPWPLMDETSYRSLLLHSLFWKLTPLWVMLTQRMLVMTAVVDTTARDRIYNPRADLPYLRGAYGFAATVASMHHLYEWAHTPRAIVKYMQYIMGNPVTGAAATLQEPTSMPPPQVLQQVQQVLALQFDQTLLSSYHLGRIVVSISGLIWVLLHIRYLKRAKRTPTSWLQILAVGSMTMLVGGPGTVMVAGWAWREEILATAGSQKDLKG</sequence>
<keyword evidence="5" id="KW-1133">Transmembrane helix</keyword>
<evidence type="ECO:0000256" key="4">
    <source>
        <dbReference type="ARBA" id="ARBA00023002"/>
    </source>
</evidence>
<evidence type="ECO:0000313" key="8">
    <source>
        <dbReference type="Proteomes" id="UP000606974"/>
    </source>
</evidence>
<feature type="transmembrane region" description="Helical" evidence="5">
    <location>
        <begin position="487"/>
        <end position="505"/>
    </location>
</feature>
<reference evidence="7" key="1">
    <citation type="submission" date="2020-02" db="EMBL/GenBank/DDBJ databases">
        <authorList>
            <person name="Palmer J.M."/>
        </authorList>
    </citation>
    <scope>NUCLEOTIDE SEQUENCE</scope>
    <source>
        <strain evidence="7">EPUS1.4</strain>
        <tissue evidence="7">Thallus</tissue>
    </source>
</reference>
<evidence type="ECO:0000256" key="1">
    <source>
        <dbReference type="ARBA" id="ARBA00007992"/>
    </source>
</evidence>
<dbReference type="Gene3D" id="3.50.50.60">
    <property type="entry name" value="FAD/NAD(P)-binding domain"/>
    <property type="match status" value="1"/>
</dbReference>
<dbReference type="GO" id="GO:0071949">
    <property type="term" value="F:FAD binding"/>
    <property type="evidence" value="ECO:0007669"/>
    <property type="project" value="InterPro"/>
</dbReference>
<keyword evidence="5" id="KW-0472">Membrane</keyword>